<accession>A0AB33TBL7</accession>
<proteinExistence type="predicted"/>
<organism evidence="1 2">
    <name type="scientific">Mycobacteroides abscessus</name>
    <dbReference type="NCBI Taxonomy" id="36809"/>
    <lineage>
        <taxon>Bacteria</taxon>
        <taxon>Bacillati</taxon>
        <taxon>Actinomycetota</taxon>
        <taxon>Actinomycetes</taxon>
        <taxon>Mycobacteriales</taxon>
        <taxon>Mycobacteriaceae</taxon>
        <taxon>Mycobacteroides</taxon>
    </lineage>
</organism>
<dbReference type="InterPro" id="IPR027417">
    <property type="entry name" value="P-loop_NTPase"/>
</dbReference>
<dbReference type="RefSeq" id="WP_052536709.1">
    <property type="nucleotide sequence ID" value="NZ_CSUW01000016.1"/>
</dbReference>
<dbReference type="SUPFAM" id="SSF52540">
    <property type="entry name" value="P-loop containing nucleoside triphosphate hydrolases"/>
    <property type="match status" value="1"/>
</dbReference>
<name>A0AB33TBL7_9MYCO</name>
<evidence type="ECO:0000313" key="2">
    <source>
        <dbReference type="Proteomes" id="UP000038487"/>
    </source>
</evidence>
<evidence type="ECO:0000313" key="1">
    <source>
        <dbReference type="EMBL" id="CPT67157.1"/>
    </source>
</evidence>
<gene>
    <name evidence="1" type="ORF">ERS075527_05112</name>
</gene>
<sequence length="147" mass="16711">MTTAEKVHQDAVAGPKVTVVTVSGDRQHGKTHILLDLVAGEIRRGRFVLYETSDWPVAQEHHRNLVDIHLMPGIDVLERVRRSANDLSVRHRSGGRVQFLSIGRTRSGAHYRADTYVFDDVPVPRELLYGPPARIYHAPRADDRLFW</sequence>
<dbReference type="Proteomes" id="UP000038487">
    <property type="component" value="Unassembled WGS sequence"/>
</dbReference>
<dbReference type="AlphaFoldDB" id="A0AB33TBL7"/>
<comment type="caution">
    <text evidence="1">The sequence shown here is derived from an EMBL/GenBank/DDBJ whole genome shotgun (WGS) entry which is preliminary data.</text>
</comment>
<dbReference type="EMBL" id="CSUW01000016">
    <property type="protein sequence ID" value="CPT67157.1"/>
    <property type="molecule type" value="Genomic_DNA"/>
</dbReference>
<reference evidence="1 2" key="1">
    <citation type="submission" date="2015-03" db="EMBL/GenBank/DDBJ databases">
        <authorList>
            <consortium name="Pathogen Informatics"/>
            <person name="Murphy D."/>
        </authorList>
    </citation>
    <scope>NUCLEOTIDE SEQUENCE [LARGE SCALE GENOMIC DNA]</scope>
    <source>
        <strain evidence="1 2">PAP036</strain>
    </source>
</reference>
<protein>
    <submittedName>
        <fullName evidence="1">Uncharacterized protein</fullName>
    </submittedName>
</protein>